<feature type="repeat" description="RCC1" evidence="2">
    <location>
        <begin position="917"/>
        <end position="969"/>
    </location>
</feature>
<dbReference type="InterPro" id="IPR000408">
    <property type="entry name" value="Reg_chr_condens"/>
</dbReference>
<dbReference type="InterPro" id="IPR051625">
    <property type="entry name" value="Signaling_Regulatory_Domain"/>
</dbReference>
<reference evidence="5" key="1">
    <citation type="submission" date="2025-08" db="UniProtKB">
        <authorList>
            <consortium name="RefSeq"/>
        </authorList>
    </citation>
    <scope>IDENTIFICATION</scope>
</reference>
<feature type="repeat" description="RCC1" evidence="2">
    <location>
        <begin position="1073"/>
        <end position="1126"/>
    </location>
</feature>
<proteinExistence type="predicted"/>
<keyword evidence="1" id="KW-0677">Repeat</keyword>
<dbReference type="Proteomes" id="UP000695022">
    <property type="component" value="Unplaced"/>
</dbReference>
<dbReference type="Pfam" id="PF25390">
    <property type="entry name" value="WD40_RLD"/>
    <property type="match status" value="1"/>
</dbReference>
<dbReference type="RefSeq" id="XP_014665910.1">
    <property type="nucleotide sequence ID" value="XM_014810424.1"/>
</dbReference>
<feature type="domain" description="RCC1-like" evidence="3">
    <location>
        <begin position="898"/>
        <end position="1093"/>
    </location>
</feature>
<name>A0ABM1E139_PRICU</name>
<feature type="repeat" description="RCC1" evidence="2">
    <location>
        <begin position="969"/>
        <end position="1020"/>
    </location>
</feature>
<evidence type="ECO:0000256" key="2">
    <source>
        <dbReference type="PROSITE-ProRule" id="PRU00235"/>
    </source>
</evidence>
<dbReference type="PRINTS" id="PR00633">
    <property type="entry name" value="RCCNDNSATION"/>
</dbReference>
<gene>
    <name evidence="5" type="primary">LOC106807909</name>
</gene>
<dbReference type="PANTHER" id="PTHR22872">
    <property type="entry name" value="BTK-BINDING PROTEIN-RELATED"/>
    <property type="match status" value="1"/>
</dbReference>
<dbReference type="SUPFAM" id="SSF50985">
    <property type="entry name" value="RCC1/BLIP-II"/>
    <property type="match status" value="1"/>
</dbReference>
<sequence length="1126" mass="125043">MFPLFELVRILDLENLYQIPVHGTNAIDHTEQAIDVLAPPDIKLFATTNCAERSLLAILCSDGSLVVHYCVGAAPAVVRRLEWNLDMLSEVVAMTFDPSGTWLLCAVQTAGIYILPILSAMDPGVKINQMWNLKDVTEILKYKGTKAQPTSVAWWNTLDDIHVGIIANKLGEVTFVDLVKGKELCGTYIPEEIEQMELYTNNEQTTTYLLLTSCVGAQWKLLLERKLESSPRRSFAEKFNFFVRHRTSECILGVSDSHPRFLPVKMQDDGGNVFTAYAKSRYLLAKQNFKDGLLRMYDGIEQEAPVFIYRVPKDCGKVLVTDHLLFTLADDTVLVLSNQQSESYTEAKQSFKEESKVQQFSTSQMGKDLKIVRRNYPFYLHKQREHARLQEMGRTVPGEASSAKQQVVSADIMLTLKEKCDKKARGLTKKITVPPNTPNRASPDATVPLQPAKADDNVVFHVHIDEAEVAECADMEHIDDVAQAIATGNLGIIRRSSSSEDMGAVIEGAFDSLPLIALEHHTVFTGCLIVGRRAVYECRPRISPERMFLDLTIDNYDIDVTELLGISLGLDLYLLYELAGDFYLEQGQFCHAIYLYQVSKSPYVRVIYNFVKHNHIGKILAYVSNLLSNSKMYMTLVDREQLANIALLCFTHEVIDHQSRSSVWLETSFREFLNTTTNYDCQLALELLSRYAMYDLLFLLAKRCGLMPQMLQLLSSQGHMRTDDTDVYDDTHALVVVPESLIHCMTTSDVVMQLLALPQAALQYMQLVVSQVALLDEDTLLHLALQFDPSRAAMKPFLSRAVQHRKRTMDGSMSSVASETVIDFVGAEREPTTATARELCVEDAIEFYLTVLLALVAQQRRRFGRSAGAKTLRFDATFAHAGDGADKELIERDTVIVSCQPVSVAAGHSHSAVVVAGELYTWGKTDRERLGHKNTQGVLESPQRVYKLIGLDVIAVSCGNAHTVALTNTGVYTWGSDTYGQLGLGMNETGGPPRIVQALAHVQCVSVVCGQYHTLALTSTGRVYSWGWGVHGQLGHGTADDCHLPTYIRALEGVVVTTVCAGYAHSAILDEMGQVFTFGCGAYGQLGLGPAISMKLTTPYGYGAHSRAVQYTFQARIPSMNVKHTA</sequence>
<evidence type="ECO:0000256" key="1">
    <source>
        <dbReference type="ARBA" id="ARBA00022737"/>
    </source>
</evidence>
<accession>A0ABM1E139</accession>
<dbReference type="Gene3D" id="2.130.10.30">
    <property type="entry name" value="Regulator of chromosome condensation 1/beta-lactamase-inhibitor protein II"/>
    <property type="match status" value="1"/>
</dbReference>
<keyword evidence="4" id="KW-1185">Reference proteome</keyword>
<dbReference type="InterPro" id="IPR058923">
    <property type="entry name" value="RCC1-like_dom"/>
</dbReference>
<evidence type="ECO:0000313" key="5">
    <source>
        <dbReference type="RefSeq" id="XP_014665910.1"/>
    </source>
</evidence>
<evidence type="ECO:0000259" key="3">
    <source>
        <dbReference type="Pfam" id="PF25390"/>
    </source>
</evidence>
<evidence type="ECO:0000313" key="4">
    <source>
        <dbReference type="Proteomes" id="UP000695022"/>
    </source>
</evidence>
<dbReference type="InterPro" id="IPR009091">
    <property type="entry name" value="RCC1/BLIP-II"/>
</dbReference>
<dbReference type="GeneID" id="106807909"/>
<protein>
    <submittedName>
        <fullName evidence="5">Uncharacterized protein LOC106807909</fullName>
    </submittedName>
</protein>
<feature type="repeat" description="RCC1" evidence="2">
    <location>
        <begin position="1021"/>
        <end position="1072"/>
    </location>
</feature>
<organism evidence="4 5">
    <name type="scientific">Priapulus caudatus</name>
    <name type="common">Priapulid worm</name>
    <dbReference type="NCBI Taxonomy" id="37621"/>
    <lineage>
        <taxon>Eukaryota</taxon>
        <taxon>Metazoa</taxon>
        <taxon>Ecdysozoa</taxon>
        <taxon>Scalidophora</taxon>
        <taxon>Priapulida</taxon>
        <taxon>Priapulimorpha</taxon>
        <taxon>Priapulimorphida</taxon>
        <taxon>Priapulidae</taxon>
        <taxon>Priapulus</taxon>
    </lineage>
</organism>
<dbReference type="PROSITE" id="PS50012">
    <property type="entry name" value="RCC1_3"/>
    <property type="match status" value="4"/>
</dbReference>